<proteinExistence type="predicted"/>
<dbReference type="PANTHER" id="PTHR46660:SF2">
    <property type="entry name" value="GLYCOSYLTRANSFERASE 1 DOMAIN-CONTAINING PROTEIN 1"/>
    <property type="match status" value="1"/>
</dbReference>
<comment type="caution">
    <text evidence="2">The sequence shown here is derived from an EMBL/GenBank/DDBJ whole genome shotgun (WGS) entry which is preliminary data.</text>
</comment>
<evidence type="ECO:0008006" key="4">
    <source>
        <dbReference type="Google" id="ProtNLM"/>
    </source>
</evidence>
<gene>
    <name evidence="2" type="ORF">O3P69_008722</name>
</gene>
<name>A0AAW0SMN2_SCYPA</name>
<protein>
    <recommendedName>
        <fullName evidence="4">Glycosyl transferase family 1 domain-containing protein</fullName>
    </recommendedName>
</protein>
<feature type="compositionally biased region" description="Polar residues" evidence="1">
    <location>
        <begin position="377"/>
        <end position="389"/>
    </location>
</feature>
<dbReference type="AlphaFoldDB" id="A0AAW0SMN2"/>
<accession>A0AAW0SMN2</accession>
<dbReference type="EMBL" id="JARAKH010000049">
    <property type="protein sequence ID" value="KAK8376211.1"/>
    <property type="molecule type" value="Genomic_DNA"/>
</dbReference>
<dbReference type="PANTHER" id="PTHR46660">
    <property type="match status" value="1"/>
</dbReference>
<dbReference type="Gene3D" id="3.40.50.2000">
    <property type="entry name" value="Glycogen Phosphorylase B"/>
    <property type="match status" value="2"/>
</dbReference>
<evidence type="ECO:0000256" key="1">
    <source>
        <dbReference type="SAM" id="MobiDB-lite"/>
    </source>
</evidence>
<organism evidence="2 3">
    <name type="scientific">Scylla paramamosain</name>
    <name type="common">Mud crab</name>
    <dbReference type="NCBI Taxonomy" id="85552"/>
    <lineage>
        <taxon>Eukaryota</taxon>
        <taxon>Metazoa</taxon>
        <taxon>Ecdysozoa</taxon>
        <taxon>Arthropoda</taxon>
        <taxon>Crustacea</taxon>
        <taxon>Multicrustacea</taxon>
        <taxon>Malacostraca</taxon>
        <taxon>Eumalacostraca</taxon>
        <taxon>Eucarida</taxon>
        <taxon>Decapoda</taxon>
        <taxon>Pleocyemata</taxon>
        <taxon>Brachyura</taxon>
        <taxon>Eubrachyura</taxon>
        <taxon>Portunoidea</taxon>
        <taxon>Portunidae</taxon>
        <taxon>Portuninae</taxon>
        <taxon>Scylla</taxon>
    </lineage>
</organism>
<dbReference type="InterPro" id="IPR052622">
    <property type="entry name" value="Glycosyltransferase_G1"/>
</dbReference>
<dbReference type="Pfam" id="PF13692">
    <property type="entry name" value="Glyco_trans_1_4"/>
    <property type="match status" value="1"/>
</dbReference>
<feature type="compositionally biased region" description="Basic and acidic residues" evidence="1">
    <location>
        <begin position="360"/>
        <end position="376"/>
    </location>
</feature>
<evidence type="ECO:0000313" key="2">
    <source>
        <dbReference type="EMBL" id="KAK8376211.1"/>
    </source>
</evidence>
<reference evidence="2 3" key="1">
    <citation type="submission" date="2023-03" db="EMBL/GenBank/DDBJ databases">
        <title>High-quality genome of Scylla paramamosain provides insights in environmental adaptation.</title>
        <authorList>
            <person name="Zhang L."/>
        </authorList>
    </citation>
    <scope>NUCLEOTIDE SEQUENCE [LARGE SCALE GENOMIC DNA]</scope>
    <source>
        <strain evidence="2">LZ_2023a</strain>
        <tissue evidence="2">Muscle</tissue>
    </source>
</reference>
<sequence length="642" mass="70376">MIMKEHVKKDDGRGHVDAAKETKEKRRTKTEDVGQGGEGANADTPGSCLLQISKQSVSECTSTLSCISSNADCQPLTPQWRWRLTRTLPPTPAVLLVGKCLKQGNWQRHHVGSPRIIREPPLRATLSNPRNNQINTAATRQARPGKARLMIWRDLLRLMHTVVGRLAAWLRTPSVHRRAVRSGGWEAVTQDPDNIPHTDALRALIKQHNIVTVLGLHAYRTSHVLLACQKLGVPYVTVFGGTDVNECVRDAVKREVMGRVVAGAKSLVAFHDSMRDAALQVWPSLPPDKTWIMPQAVAVDPDLDFDVLSYMNAREAAHVDNRVHGSDHDTTTSHRENQGGEMSVQSAGRNKSTGGEECGASEKIRTTENVPPREDNGMTSRNENMNTRINGIPCKPQRERLSGPVELPALFQPLVLMVAGLRPVKDVLYLTEAWSEWQRARGGHGRFLIVGPSIDPQYADHVHAQVSRLSGVRVCPSLPPRECQAVIRRATVLVNSSRSESMASSILEAMALGTPVIARDIHGNTALVKHGHTGLVYSSPNDFIRELECLLQDSGLRDRLTKAAEERVTCCHSLKQEKELLLRILKQATGKIDKEQTGRGSETAGQRDRGQLSIIISQAATCGMPPANAGSPCPAMNGGQLS</sequence>
<dbReference type="CDD" id="cd03801">
    <property type="entry name" value="GT4_PimA-like"/>
    <property type="match status" value="1"/>
</dbReference>
<dbReference type="Proteomes" id="UP001487740">
    <property type="component" value="Unassembled WGS sequence"/>
</dbReference>
<evidence type="ECO:0000313" key="3">
    <source>
        <dbReference type="Proteomes" id="UP001487740"/>
    </source>
</evidence>
<feature type="compositionally biased region" description="Polar residues" evidence="1">
    <location>
        <begin position="343"/>
        <end position="353"/>
    </location>
</feature>
<keyword evidence="3" id="KW-1185">Reference proteome</keyword>
<dbReference type="SUPFAM" id="SSF53756">
    <property type="entry name" value="UDP-Glycosyltransferase/glycogen phosphorylase"/>
    <property type="match status" value="1"/>
</dbReference>
<feature type="compositionally biased region" description="Basic and acidic residues" evidence="1">
    <location>
        <begin position="1"/>
        <end position="32"/>
    </location>
</feature>
<feature type="region of interest" description="Disordered" evidence="1">
    <location>
        <begin position="321"/>
        <end position="397"/>
    </location>
</feature>
<feature type="compositionally biased region" description="Basic and acidic residues" evidence="1">
    <location>
        <begin position="321"/>
        <end position="338"/>
    </location>
</feature>
<feature type="region of interest" description="Disordered" evidence="1">
    <location>
        <begin position="1"/>
        <end position="44"/>
    </location>
</feature>